<accession>A0A0N5CH50</accession>
<organism evidence="4 5">
    <name type="scientific">Strongyloides papillosus</name>
    <name type="common">Intestinal threadworm</name>
    <dbReference type="NCBI Taxonomy" id="174720"/>
    <lineage>
        <taxon>Eukaryota</taxon>
        <taxon>Metazoa</taxon>
        <taxon>Ecdysozoa</taxon>
        <taxon>Nematoda</taxon>
        <taxon>Chromadorea</taxon>
        <taxon>Rhabditida</taxon>
        <taxon>Tylenchina</taxon>
        <taxon>Panagrolaimomorpha</taxon>
        <taxon>Strongyloidoidea</taxon>
        <taxon>Strongyloididae</taxon>
        <taxon>Strongyloides</taxon>
    </lineage>
</organism>
<reference evidence="5" key="1">
    <citation type="submission" date="2017-02" db="UniProtKB">
        <authorList>
            <consortium name="WormBaseParasite"/>
        </authorList>
    </citation>
    <scope>IDENTIFICATION</scope>
</reference>
<dbReference type="GO" id="GO:0004867">
    <property type="term" value="F:serine-type endopeptidase inhibitor activity"/>
    <property type="evidence" value="ECO:0007669"/>
    <property type="project" value="InterPro"/>
</dbReference>
<dbReference type="PANTHER" id="PTHR11461">
    <property type="entry name" value="SERINE PROTEASE INHIBITOR, SERPIN"/>
    <property type="match status" value="1"/>
</dbReference>
<dbReference type="GO" id="GO:0005615">
    <property type="term" value="C:extracellular space"/>
    <property type="evidence" value="ECO:0007669"/>
    <property type="project" value="InterPro"/>
</dbReference>
<name>A0A0N5CH50_STREA</name>
<dbReference type="CDD" id="cd00172">
    <property type="entry name" value="serpin"/>
    <property type="match status" value="1"/>
</dbReference>
<dbReference type="STRING" id="174720.A0A0N5CH50"/>
<dbReference type="InterPro" id="IPR036186">
    <property type="entry name" value="Serpin_sf"/>
</dbReference>
<evidence type="ECO:0000313" key="4">
    <source>
        <dbReference type="Proteomes" id="UP000046392"/>
    </source>
</evidence>
<dbReference type="SMART" id="SM00093">
    <property type="entry name" value="SERPIN"/>
    <property type="match status" value="1"/>
</dbReference>
<keyword evidence="4" id="KW-1185">Reference proteome</keyword>
<dbReference type="AlphaFoldDB" id="A0A0N5CH50"/>
<dbReference type="Gene3D" id="2.30.39.10">
    <property type="entry name" value="Alpha-1-antitrypsin, domain 1"/>
    <property type="match status" value="1"/>
</dbReference>
<dbReference type="InterPro" id="IPR042185">
    <property type="entry name" value="Serpin_sf_2"/>
</dbReference>
<evidence type="ECO:0000256" key="2">
    <source>
        <dbReference type="RuleBase" id="RU000411"/>
    </source>
</evidence>
<evidence type="ECO:0000259" key="3">
    <source>
        <dbReference type="SMART" id="SM00093"/>
    </source>
</evidence>
<dbReference type="Proteomes" id="UP000046392">
    <property type="component" value="Unplaced"/>
</dbReference>
<dbReference type="PROSITE" id="PS00284">
    <property type="entry name" value="SERPIN"/>
    <property type="match status" value="1"/>
</dbReference>
<sequence length="374" mass="42727">MPSTEQNDTLEAQANFTIDALKYILTPKDAVVFSPYSLILSMAIGYIGARGRTEAEYKNLLSPYTKKEEYCRILENSIDDILHDSNESRSIYIANGIFIKNGYIIKEKFKDDIRIYLTATFESTNFSDPEKSAKIINDFISNATNHEIKDLVKPNSISMNTKSILINALYFKSQWKLLFDESLTTDEEFYITSNEKKIVKMMNITSLFSYGGDNDFHVVQKSYWNYDNKFILILPKERNNLHSLLKKMDGKGLLKLIKSANCCEEVIFSMPKFRVESTHNMKSILTKMGLVTPFNENANFTGITSTGKFWVEDASQKVLVDVNEKGTEVVAVTNIPCGGYSPNKDREKIIVKADHPFLYIILKNEEILFIGVYQ</sequence>
<dbReference type="PANTHER" id="PTHR11461:SF211">
    <property type="entry name" value="GH10112P-RELATED"/>
    <property type="match status" value="1"/>
</dbReference>
<dbReference type="InterPro" id="IPR023796">
    <property type="entry name" value="Serpin_dom"/>
</dbReference>
<dbReference type="WBParaSite" id="SPAL_0001717200.1">
    <property type="protein sequence ID" value="SPAL_0001717200.1"/>
    <property type="gene ID" value="SPAL_0001717200"/>
</dbReference>
<evidence type="ECO:0000313" key="5">
    <source>
        <dbReference type="WBParaSite" id="SPAL_0001717200.1"/>
    </source>
</evidence>
<dbReference type="InterPro" id="IPR023795">
    <property type="entry name" value="Serpin_CS"/>
</dbReference>
<comment type="similarity">
    <text evidence="1 2">Belongs to the serpin family.</text>
</comment>
<proteinExistence type="inferred from homology"/>
<protein>
    <submittedName>
        <fullName evidence="5">SERPIN domain-containing protein</fullName>
    </submittedName>
</protein>
<dbReference type="SUPFAM" id="SSF56574">
    <property type="entry name" value="Serpins"/>
    <property type="match status" value="1"/>
</dbReference>
<dbReference type="InterPro" id="IPR042178">
    <property type="entry name" value="Serpin_sf_1"/>
</dbReference>
<feature type="domain" description="Serpin" evidence="3">
    <location>
        <begin position="18"/>
        <end position="373"/>
    </location>
</feature>
<evidence type="ECO:0000256" key="1">
    <source>
        <dbReference type="ARBA" id="ARBA00009500"/>
    </source>
</evidence>
<dbReference type="Gene3D" id="3.30.497.10">
    <property type="entry name" value="Antithrombin, subunit I, domain 2"/>
    <property type="match status" value="1"/>
</dbReference>
<dbReference type="InterPro" id="IPR000215">
    <property type="entry name" value="Serpin_fam"/>
</dbReference>
<dbReference type="Pfam" id="PF00079">
    <property type="entry name" value="Serpin"/>
    <property type="match status" value="1"/>
</dbReference>